<gene>
    <name evidence="8" type="ORF">HRG_07946</name>
</gene>
<name>A0A9P8MR94_9HYPO</name>
<dbReference type="PANTHER" id="PTHR12936">
    <property type="entry name" value="ANAPHASE-PROMOTING COMPLEX 10"/>
    <property type="match status" value="1"/>
</dbReference>
<feature type="domain" description="DOC" evidence="7">
    <location>
        <begin position="160"/>
        <end position="348"/>
    </location>
</feature>
<dbReference type="GO" id="GO:0051301">
    <property type="term" value="P:cell division"/>
    <property type="evidence" value="ECO:0007669"/>
    <property type="project" value="UniProtKB-KW"/>
</dbReference>
<keyword evidence="5" id="KW-0131">Cell cycle</keyword>
<feature type="compositionally biased region" description="Pro residues" evidence="6">
    <location>
        <begin position="76"/>
        <end position="86"/>
    </location>
</feature>
<keyword evidence="4" id="KW-0833">Ubl conjugation pathway</keyword>
<dbReference type="Pfam" id="PF03256">
    <property type="entry name" value="ANAPC10"/>
    <property type="match status" value="1"/>
</dbReference>
<dbReference type="Proteomes" id="UP000824596">
    <property type="component" value="Unassembled WGS sequence"/>
</dbReference>
<reference evidence="8" key="1">
    <citation type="submission" date="2021-09" db="EMBL/GenBank/DDBJ databases">
        <title>A high-quality genome of the endoparasitic fungus Hirsutella rhossiliensis with a comparison of Hirsutella genomes reveals transposable elements contributing to genome size variation.</title>
        <authorList>
            <person name="Lin R."/>
            <person name="Jiao Y."/>
            <person name="Sun X."/>
            <person name="Ling J."/>
            <person name="Xie B."/>
            <person name="Cheng X."/>
        </authorList>
    </citation>
    <scope>NUCLEOTIDE SEQUENCE</scope>
    <source>
        <strain evidence="8">HR02</strain>
    </source>
</reference>
<dbReference type="GO" id="GO:0031145">
    <property type="term" value="P:anaphase-promoting complex-dependent catabolic process"/>
    <property type="evidence" value="ECO:0007669"/>
    <property type="project" value="InterPro"/>
</dbReference>
<dbReference type="InterPro" id="IPR016901">
    <property type="entry name" value="APC10/Doc1"/>
</dbReference>
<feature type="compositionally biased region" description="Low complexity" evidence="6">
    <location>
        <begin position="1"/>
        <end position="16"/>
    </location>
</feature>
<dbReference type="PANTHER" id="PTHR12936:SF0">
    <property type="entry name" value="ANAPHASE-PROMOTING COMPLEX SUBUNIT 10"/>
    <property type="match status" value="1"/>
</dbReference>
<evidence type="ECO:0000313" key="9">
    <source>
        <dbReference type="Proteomes" id="UP000824596"/>
    </source>
</evidence>
<dbReference type="OrthoDB" id="24948at2759"/>
<dbReference type="EMBL" id="JAIZPD010000009">
    <property type="protein sequence ID" value="KAH0960793.1"/>
    <property type="molecule type" value="Genomic_DNA"/>
</dbReference>
<dbReference type="PROSITE" id="PS51284">
    <property type="entry name" value="DOC"/>
    <property type="match status" value="1"/>
</dbReference>
<dbReference type="GO" id="GO:0005680">
    <property type="term" value="C:anaphase-promoting complex"/>
    <property type="evidence" value="ECO:0007669"/>
    <property type="project" value="InterPro"/>
</dbReference>
<keyword evidence="3" id="KW-0498">Mitosis</keyword>
<evidence type="ECO:0000256" key="4">
    <source>
        <dbReference type="ARBA" id="ARBA00022786"/>
    </source>
</evidence>
<dbReference type="GeneID" id="68357075"/>
<dbReference type="AlphaFoldDB" id="A0A9P8MR94"/>
<keyword evidence="9" id="KW-1185">Reference proteome</keyword>
<comment type="caution">
    <text evidence="8">The sequence shown here is derived from an EMBL/GenBank/DDBJ whole genome shotgun (WGS) entry which is preliminary data.</text>
</comment>
<organism evidence="8 9">
    <name type="scientific">Hirsutella rhossiliensis</name>
    <dbReference type="NCBI Taxonomy" id="111463"/>
    <lineage>
        <taxon>Eukaryota</taxon>
        <taxon>Fungi</taxon>
        <taxon>Dikarya</taxon>
        <taxon>Ascomycota</taxon>
        <taxon>Pezizomycotina</taxon>
        <taxon>Sordariomycetes</taxon>
        <taxon>Hypocreomycetidae</taxon>
        <taxon>Hypocreales</taxon>
        <taxon>Ophiocordycipitaceae</taxon>
        <taxon>Hirsutella</taxon>
    </lineage>
</organism>
<protein>
    <submittedName>
        <fullName evidence="8">Anaphase-promoting complex, subunit 10 (APC10) domain-containing protein</fullName>
    </submittedName>
</protein>
<keyword evidence="2" id="KW-0132">Cell division</keyword>
<dbReference type="CDD" id="cd08366">
    <property type="entry name" value="APC10"/>
    <property type="match status" value="1"/>
</dbReference>
<feature type="region of interest" description="Disordered" evidence="6">
    <location>
        <begin position="1"/>
        <end position="123"/>
    </location>
</feature>
<evidence type="ECO:0000256" key="1">
    <source>
        <dbReference type="ARBA" id="ARBA00006762"/>
    </source>
</evidence>
<evidence type="ECO:0000256" key="2">
    <source>
        <dbReference type="ARBA" id="ARBA00022618"/>
    </source>
</evidence>
<evidence type="ECO:0000313" key="8">
    <source>
        <dbReference type="EMBL" id="KAH0960793.1"/>
    </source>
</evidence>
<dbReference type="GO" id="GO:0070979">
    <property type="term" value="P:protein K11-linked ubiquitination"/>
    <property type="evidence" value="ECO:0007669"/>
    <property type="project" value="TreeGrafter"/>
</dbReference>
<dbReference type="RefSeq" id="XP_044718306.1">
    <property type="nucleotide sequence ID" value="XM_044866417.1"/>
</dbReference>
<feature type="compositionally biased region" description="Basic residues" evidence="6">
    <location>
        <begin position="54"/>
        <end position="69"/>
    </location>
</feature>
<accession>A0A9P8MR94</accession>
<evidence type="ECO:0000256" key="5">
    <source>
        <dbReference type="ARBA" id="ARBA00023306"/>
    </source>
</evidence>
<evidence type="ECO:0000259" key="7">
    <source>
        <dbReference type="PROSITE" id="PS51284"/>
    </source>
</evidence>
<dbReference type="InterPro" id="IPR008979">
    <property type="entry name" value="Galactose-bd-like_sf"/>
</dbReference>
<evidence type="ECO:0000256" key="3">
    <source>
        <dbReference type="ARBA" id="ARBA00022776"/>
    </source>
</evidence>
<dbReference type="SMART" id="SM01337">
    <property type="entry name" value="APC10"/>
    <property type="match status" value="1"/>
</dbReference>
<comment type="similarity">
    <text evidence="1">Belongs to the APC10 family.</text>
</comment>
<dbReference type="SUPFAM" id="SSF49785">
    <property type="entry name" value="Galactose-binding domain-like"/>
    <property type="match status" value="1"/>
</dbReference>
<dbReference type="InterPro" id="IPR004939">
    <property type="entry name" value="APC_su10/DOC_dom"/>
</dbReference>
<evidence type="ECO:0000256" key="6">
    <source>
        <dbReference type="SAM" id="MobiDB-lite"/>
    </source>
</evidence>
<sequence>MDPAGRAAAVDDGAGQTPPPPAQARAPGQRVTPPNNAAGAVAGGGFSRRTPPDHHHHRHHHNHHHRHRSSGSQSSPPGPAGPPPHPFRLHRSTHFRANPRLSMSLDSDDSGSEPDLSLLGMARGGAGPEARLNAMAYDDAGGEDDDEILSQEHYEIEDTSIEEQADEQETAPLFDPATVGLKEISNLGKFTVSSHKPGSGVDELRSDDLKLCWQSDGPQPHKLTVYFVKRVGIRDIRFFVDYNEDESYTPTKIVFKSGTSENSLIEFATMNLDSPVGWQQVPIAGAGGEPDGNTLVSYVLQMQILENHQNGKDTHLRGFKIYAFDADAAHGAGRESSVAGDDMDLTGGDGDVARQESSGDMLGDIVRTLAAARLESGEAGFTMPEFMREPEIR</sequence>
<dbReference type="Gene3D" id="2.60.120.260">
    <property type="entry name" value="Galactose-binding domain-like"/>
    <property type="match status" value="1"/>
</dbReference>
<proteinExistence type="inferred from homology"/>